<dbReference type="InterPro" id="IPR000961">
    <property type="entry name" value="AGC-kinase_C"/>
</dbReference>
<keyword evidence="7 11" id="KW-0067">ATP-binding</keyword>
<feature type="region of interest" description="Disordered" evidence="12">
    <location>
        <begin position="84"/>
        <end position="107"/>
    </location>
</feature>
<dbReference type="InterPro" id="IPR059233">
    <property type="entry name" value="MobB_NdrA/B/Cbk1"/>
</dbReference>
<dbReference type="PROSITE" id="PS51285">
    <property type="entry name" value="AGC_KINASE_CTER"/>
    <property type="match status" value="1"/>
</dbReference>
<dbReference type="GO" id="GO:0035556">
    <property type="term" value="P:intracellular signal transduction"/>
    <property type="evidence" value="ECO:0007669"/>
    <property type="project" value="TreeGrafter"/>
</dbReference>
<feature type="compositionally biased region" description="Pro residues" evidence="12">
    <location>
        <begin position="383"/>
        <end position="410"/>
    </location>
</feature>
<evidence type="ECO:0000256" key="2">
    <source>
        <dbReference type="ARBA" id="ARBA00022527"/>
    </source>
</evidence>
<sequence>MEPHSRSAEVFTSRPSRIPYSPFSAPNIAPAMPSRITAHSHRNSTLVHRGFYDLLSLVPGTPGVGVGNRASRMWREDELVRGPRYEDLRSTGSPRTNNEPSRPNKNIVRNAAVLPTRAQERTSPKGKRRISKDMVSRPMGFVHLVHASDADQAEALLNRWGPDGIGKLGDPNWAQPIKSHIRTKQQDRAVAEVMHAMNPTPSTSSVGPPVLRVVNGVSSSTLTTSTVASTPVTEKTYSRLGYPNSSSRLGLSPPLETQHEHSGEASNEARVGHEAEGSEVTIKGRAVVPTPPKQAKATVSQDMGRIEAVMSMPARQVGVGAGYPTGIRDPGRSYQPPRSLVLASAPTWSPEQPIGQRSPGQPAIMPYSQTQPVPYSPTQTAAPYPPAQQPEPWSPFAPTTPPKDFVPPTSPKTTNVGYDPSPKRNLPPASPRQFQPATMPVKRSASKPLPIPGAIGAAEDPLAMYAAELMKGVNGGTGLLGSPPVGALSGSPTALGVRGTPGSPGTIRIHPEGTPLPAPSPGAWGGVIREDGGAANSSGTGSGGIGVPRGFTNSIIGGKGDKWNIGAEIAPPSKPFRPSLATLDKAVSAKIYFENVYFPLLRLPPSREQRRLAMEAEMEQLNIPQHTRDQIRAKWRENETAYLRERRRRVDQRSFIKLKTIGHGAFGVVSLVQEKETGELYAMKQMRKVDMLRKGQEGHVRAERDILKSAALVSSPTGADWIVRLFYSFQDQDHLYLVLEFMGGGDLLNLLIEKDIFEENFARFYIAEMVLAIEQCHKQGFIHRDIKPDNFLFDPNGHIKLSDFGLATDLHWAHDTSYYEQQRRDLLHKHGIDLEDGESRGQKHANRMNKFEADRLMGGEGVFTWREKNRKKLAYSICGTNSYMSPEVIRGQGYSFSCDWWSLGVIMFECLYGYPPFVSNSRHVTRQKILNWRTSLRFPPRPRISREGVDLIERLLCEPEDRIGAQGGLPPNMNRRSRFLGGGLDGAADIKAHPWFKSIDFARIHEWEAPFKPELQRPDDTKHFDPDITPEPLAPANGAPPDATRDPLLRDKVHGPYILESRKALAFAGFTHKSPRKINYARVDAILKGSDDSEAQEVHAAHGGYDEQRGRSILREQGTIGRSRAISM</sequence>
<evidence type="ECO:0000259" key="14">
    <source>
        <dbReference type="PROSITE" id="PS51285"/>
    </source>
</evidence>
<dbReference type="GO" id="GO:0005524">
    <property type="term" value="F:ATP binding"/>
    <property type="evidence" value="ECO:0007669"/>
    <property type="project" value="UniProtKB-UniRule"/>
</dbReference>
<feature type="region of interest" description="Disordered" evidence="12">
    <location>
        <begin position="237"/>
        <end position="300"/>
    </location>
</feature>
<dbReference type="CDD" id="cd05573">
    <property type="entry name" value="STKc_ROCK_NDR_like"/>
    <property type="match status" value="1"/>
</dbReference>
<keyword evidence="2" id="KW-0723">Serine/threonine-protein kinase</keyword>
<dbReference type="InterPro" id="IPR017441">
    <property type="entry name" value="Protein_kinase_ATP_BS"/>
</dbReference>
<dbReference type="AlphaFoldDB" id="A0A5N5QFX1"/>
<evidence type="ECO:0000256" key="1">
    <source>
        <dbReference type="ARBA" id="ARBA00012513"/>
    </source>
</evidence>
<dbReference type="SUPFAM" id="SSF56112">
    <property type="entry name" value="Protein kinase-like (PK-like)"/>
    <property type="match status" value="1"/>
</dbReference>
<reference evidence="15 16" key="1">
    <citation type="journal article" date="2019" name="Fungal Biol. Biotechnol.">
        <title>Draft genome sequence of fastidious pathogen Ceratobasidium theobromae, which causes vascular-streak dieback in Theobroma cacao.</title>
        <authorList>
            <person name="Ali S.S."/>
            <person name="Asman A."/>
            <person name="Shao J."/>
            <person name="Firmansyah A.P."/>
            <person name="Susilo A.W."/>
            <person name="Rosmana A."/>
            <person name="McMahon P."/>
            <person name="Junaid M."/>
            <person name="Guest D."/>
            <person name="Kheng T.Y."/>
            <person name="Meinhardt L.W."/>
            <person name="Bailey B.A."/>
        </authorList>
    </citation>
    <scope>NUCLEOTIDE SEQUENCE [LARGE SCALE GENOMIC DNA]</scope>
    <source>
        <strain evidence="15 16">CT2</strain>
    </source>
</reference>
<evidence type="ECO:0000256" key="12">
    <source>
        <dbReference type="SAM" id="MobiDB-lite"/>
    </source>
</evidence>
<feature type="compositionally biased region" description="Polar residues" evidence="12">
    <location>
        <begin position="90"/>
        <end position="104"/>
    </location>
</feature>
<dbReference type="PANTHER" id="PTHR24356">
    <property type="entry name" value="SERINE/THREONINE-PROTEIN KINASE"/>
    <property type="match status" value="1"/>
</dbReference>
<dbReference type="Pfam" id="PF00069">
    <property type="entry name" value="Pkinase"/>
    <property type="match status" value="2"/>
</dbReference>
<dbReference type="SMART" id="SM00220">
    <property type="entry name" value="S_TKc"/>
    <property type="match status" value="1"/>
</dbReference>
<evidence type="ECO:0000256" key="5">
    <source>
        <dbReference type="ARBA" id="ARBA00022741"/>
    </source>
</evidence>
<dbReference type="PROSITE" id="PS00107">
    <property type="entry name" value="PROTEIN_KINASE_ATP"/>
    <property type="match status" value="1"/>
</dbReference>
<keyword evidence="16" id="KW-1185">Reference proteome</keyword>
<feature type="domain" description="AGC-kinase C-terminal" evidence="14">
    <location>
        <begin position="997"/>
        <end position="1082"/>
    </location>
</feature>
<dbReference type="PROSITE" id="PS50011">
    <property type="entry name" value="PROTEIN_KINASE_DOM"/>
    <property type="match status" value="1"/>
</dbReference>
<feature type="binding site" evidence="11">
    <location>
        <position position="684"/>
    </location>
    <ligand>
        <name>ATP</name>
        <dbReference type="ChEBI" id="CHEBI:30616"/>
    </ligand>
</feature>
<dbReference type="Gene3D" id="1.10.510.10">
    <property type="entry name" value="Transferase(Phosphotransferase) domain 1"/>
    <property type="match status" value="1"/>
</dbReference>
<evidence type="ECO:0000256" key="7">
    <source>
        <dbReference type="ARBA" id="ARBA00022840"/>
    </source>
</evidence>
<dbReference type="EMBL" id="SSOP01000155">
    <property type="protein sequence ID" value="KAB5590635.1"/>
    <property type="molecule type" value="Genomic_DNA"/>
</dbReference>
<dbReference type="SMART" id="SM00133">
    <property type="entry name" value="S_TK_X"/>
    <property type="match status" value="1"/>
</dbReference>
<dbReference type="InterPro" id="IPR000719">
    <property type="entry name" value="Prot_kinase_dom"/>
</dbReference>
<evidence type="ECO:0000256" key="6">
    <source>
        <dbReference type="ARBA" id="ARBA00022777"/>
    </source>
</evidence>
<dbReference type="InterPro" id="IPR011009">
    <property type="entry name" value="Kinase-like_dom_sf"/>
</dbReference>
<evidence type="ECO:0000256" key="8">
    <source>
        <dbReference type="ARBA" id="ARBA00038271"/>
    </source>
</evidence>
<keyword evidence="3" id="KW-0597">Phosphoprotein</keyword>
<dbReference type="Gene3D" id="3.30.200.20">
    <property type="entry name" value="Phosphorylase Kinase, domain 1"/>
    <property type="match status" value="1"/>
</dbReference>
<evidence type="ECO:0000259" key="13">
    <source>
        <dbReference type="PROSITE" id="PS50011"/>
    </source>
</evidence>
<proteinExistence type="inferred from homology"/>
<evidence type="ECO:0000313" key="15">
    <source>
        <dbReference type="EMBL" id="KAB5590635.1"/>
    </source>
</evidence>
<accession>A0A5N5QFX1</accession>
<evidence type="ECO:0000256" key="11">
    <source>
        <dbReference type="PROSITE-ProRule" id="PRU10141"/>
    </source>
</evidence>
<keyword evidence="5 11" id="KW-0547">Nucleotide-binding</keyword>
<dbReference type="FunFam" id="3.30.200.20:FF:000192">
    <property type="entry name" value="Serine/threonine-protein kinase cot-1"/>
    <property type="match status" value="1"/>
</dbReference>
<protein>
    <recommendedName>
        <fullName evidence="1">non-specific serine/threonine protein kinase</fullName>
        <ecNumber evidence="1">2.7.11.1</ecNumber>
    </recommendedName>
</protein>
<dbReference type="EC" id="2.7.11.1" evidence="1"/>
<dbReference type="PROSITE" id="PS00108">
    <property type="entry name" value="PROTEIN_KINASE_ST"/>
    <property type="match status" value="1"/>
</dbReference>
<evidence type="ECO:0000313" key="16">
    <source>
        <dbReference type="Proteomes" id="UP000383932"/>
    </source>
</evidence>
<keyword evidence="6" id="KW-0418">Kinase</keyword>
<dbReference type="Proteomes" id="UP000383932">
    <property type="component" value="Unassembled WGS sequence"/>
</dbReference>
<dbReference type="CDD" id="cd21742">
    <property type="entry name" value="MobB_NDR_LATS-like"/>
    <property type="match status" value="1"/>
</dbReference>
<dbReference type="InterPro" id="IPR050236">
    <property type="entry name" value="Ser_Thr_kinase_AGC"/>
</dbReference>
<comment type="caution">
    <text evidence="15">The sequence shown here is derived from an EMBL/GenBank/DDBJ whole genome shotgun (WGS) entry which is preliminary data.</text>
</comment>
<comment type="similarity">
    <text evidence="8">Belongs to the protein kinase superfamily. STE Ser/Thr protein kinase family. COT1 subfamily.</text>
</comment>
<name>A0A5N5QFX1_9AGAM</name>
<feature type="domain" description="Protein kinase" evidence="13">
    <location>
        <begin position="655"/>
        <end position="996"/>
    </location>
</feature>
<keyword evidence="4" id="KW-0808">Transferase</keyword>
<evidence type="ECO:0000256" key="4">
    <source>
        <dbReference type="ARBA" id="ARBA00022679"/>
    </source>
</evidence>
<evidence type="ECO:0000256" key="3">
    <source>
        <dbReference type="ARBA" id="ARBA00022553"/>
    </source>
</evidence>
<evidence type="ECO:0000256" key="9">
    <source>
        <dbReference type="ARBA" id="ARBA00047899"/>
    </source>
</evidence>
<comment type="catalytic activity">
    <reaction evidence="9">
        <text>L-threonyl-[protein] + ATP = O-phospho-L-threonyl-[protein] + ADP + H(+)</text>
        <dbReference type="Rhea" id="RHEA:46608"/>
        <dbReference type="Rhea" id="RHEA-COMP:11060"/>
        <dbReference type="Rhea" id="RHEA-COMP:11605"/>
        <dbReference type="ChEBI" id="CHEBI:15378"/>
        <dbReference type="ChEBI" id="CHEBI:30013"/>
        <dbReference type="ChEBI" id="CHEBI:30616"/>
        <dbReference type="ChEBI" id="CHEBI:61977"/>
        <dbReference type="ChEBI" id="CHEBI:456216"/>
        <dbReference type="EC" id="2.7.11.1"/>
    </reaction>
</comment>
<comment type="catalytic activity">
    <reaction evidence="10">
        <text>L-seryl-[protein] + ATP = O-phospho-L-seryl-[protein] + ADP + H(+)</text>
        <dbReference type="Rhea" id="RHEA:17989"/>
        <dbReference type="Rhea" id="RHEA-COMP:9863"/>
        <dbReference type="Rhea" id="RHEA-COMP:11604"/>
        <dbReference type="ChEBI" id="CHEBI:15378"/>
        <dbReference type="ChEBI" id="CHEBI:29999"/>
        <dbReference type="ChEBI" id="CHEBI:30616"/>
        <dbReference type="ChEBI" id="CHEBI:83421"/>
        <dbReference type="ChEBI" id="CHEBI:456216"/>
        <dbReference type="EC" id="2.7.11.1"/>
    </reaction>
</comment>
<dbReference type="OrthoDB" id="3638488at2759"/>
<dbReference type="PANTHER" id="PTHR24356:SF400">
    <property type="entry name" value="SERINE_THREONINE-PROTEIN KINASE CBK1"/>
    <property type="match status" value="1"/>
</dbReference>
<feature type="region of interest" description="Disordered" evidence="12">
    <location>
        <begin position="318"/>
        <end position="447"/>
    </location>
</feature>
<dbReference type="InterPro" id="IPR008271">
    <property type="entry name" value="Ser/Thr_kinase_AS"/>
</dbReference>
<feature type="compositionally biased region" description="Basic and acidic residues" evidence="12">
    <location>
        <begin position="1012"/>
        <end position="1026"/>
    </location>
</feature>
<feature type="region of interest" description="Disordered" evidence="12">
    <location>
        <begin position="1012"/>
        <end position="1048"/>
    </location>
</feature>
<organism evidence="15 16">
    <name type="scientific">Ceratobasidium theobromae</name>
    <dbReference type="NCBI Taxonomy" id="1582974"/>
    <lineage>
        <taxon>Eukaryota</taxon>
        <taxon>Fungi</taxon>
        <taxon>Dikarya</taxon>
        <taxon>Basidiomycota</taxon>
        <taxon>Agaricomycotina</taxon>
        <taxon>Agaricomycetes</taxon>
        <taxon>Cantharellales</taxon>
        <taxon>Ceratobasidiaceae</taxon>
        <taxon>Ceratobasidium</taxon>
    </lineage>
</organism>
<gene>
    <name evidence="15" type="ORF">CTheo_5916</name>
</gene>
<evidence type="ECO:0000256" key="10">
    <source>
        <dbReference type="ARBA" id="ARBA00048679"/>
    </source>
</evidence>
<dbReference type="GO" id="GO:0004674">
    <property type="term" value="F:protein serine/threonine kinase activity"/>
    <property type="evidence" value="ECO:0007669"/>
    <property type="project" value="UniProtKB-KW"/>
</dbReference>